<proteinExistence type="predicted"/>
<organism evidence="1 2">
    <name type="scientific">Nostoc linckia z8</name>
    <dbReference type="NCBI Taxonomy" id="1628746"/>
    <lineage>
        <taxon>Bacteria</taxon>
        <taxon>Bacillati</taxon>
        <taxon>Cyanobacteriota</taxon>
        <taxon>Cyanophyceae</taxon>
        <taxon>Nostocales</taxon>
        <taxon>Nostocaceae</taxon>
        <taxon>Nostoc</taxon>
    </lineage>
</organism>
<gene>
    <name evidence="1" type="ORF">VF08_01395</name>
</gene>
<evidence type="ECO:0000313" key="2">
    <source>
        <dbReference type="Proteomes" id="UP000222310"/>
    </source>
</evidence>
<comment type="caution">
    <text evidence="1">The sequence shown here is derived from an EMBL/GenBank/DDBJ whole genome shotgun (WGS) entry which is preliminary data.</text>
</comment>
<evidence type="ECO:0000313" key="1">
    <source>
        <dbReference type="EMBL" id="PHK07281.1"/>
    </source>
</evidence>
<dbReference type="Proteomes" id="UP000222310">
    <property type="component" value="Unassembled WGS sequence"/>
</dbReference>
<dbReference type="AlphaFoldDB" id="A0A9Q5ZH45"/>
<dbReference type="GeneID" id="57092038"/>
<sequence>MLNEYTQVELPLINQLKLMGWQHFEGGIDVPYLMERQSFRDVLLTERLHKAICQINLDDRGQPWLDDGQITY</sequence>
<name>A0A9Q5ZH45_NOSLI</name>
<dbReference type="RefSeq" id="WP_180267262.1">
    <property type="nucleotide sequence ID" value="NZ_LAHD01000002.1"/>
</dbReference>
<dbReference type="EMBL" id="LAHD01000002">
    <property type="protein sequence ID" value="PHK07281.1"/>
    <property type="molecule type" value="Genomic_DNA"/>
</dbReference>
<protein>
    <submittedName>
        <fullName evidence="1">Uncharacterized protein</fullName>
    </submittedName>
</protein>
<accession>A0A9Q5ZH45</accession>
<reference evidence="1 2" key="1">
    <citation type="submission" date="2015-02" db="EMBL/GenBank/DDBJ databases">
        <title>Nostoc linckia genome annotation.</title>
        <authorList>
            <person name="Zhou Z."/>
        </authorList>
    </citation>
    <scope>NUCLEOTIDE SEQUENCE [LARGE SCALE GENOMIC DNA]</scope>
    <source>
        <strain evidence="2">z8</strain>
    </source>
</reference>